<dbReference type="EMBL" id="VSSQ01019941">
    <property type="protein sequence ID" value="MPM64418.1"/>
    <property type="molecule type" value="Genomic_DNA"/>
</dbReference>
<organism evidence="1">
    <name type="scientific">bioreactor metagenome</name>
    <dbReference type="NCBI Taxonomy" id="1076179"/>
    <lineage>
        <taxon>unclassified sequences</taxon>
        <taxon>metagenomes</taxon>
        <taxon>ecological metagenomes</taxon>
    </lineage>
</organism>
<sequence>MLTFRKYMMRMRSNDDWNGAVHFADMDILDDADVRQ</sequence>
<gene>
    <name evidence="1" type="ORF">SDC9_111304</name>
</gene>
<evidence type="ECO:0000313" key="1">
    <source>
        <dbReference type="EMBL" id="MPM64418.1"/>
    </source>
</evidence>
<protein>
    <submittedName>
        <fullName evidence="1">Uncharacterized protein</fullName>
    </submittedName>
</protein>
<accession>A0A645BH36</accession>
<comment type="caution">
    <text evidence="1">The sequence shown here is derived from an EMBL/GenBank/DDBJ whole genome shotgun (WGS) entry which is preliminary data.</text>
</comment>
<dbReference type="AlphaFoldDB" id="A0A645BH36"/>
<proteinExistence type="predicted"/>
<name>A0A645BH36_9ZZZZ</name>
<reference evidence="1" key="1">
    <citation type="submission" date="2019-08" db="EMBL/GenBank/DDBJ databases">
        <authorList>
            <person name="Kucharzyk K."/>
            <person name="Murdoch R.W."/>
            <person name="Higgins S."/>
            <person name="Loffler F."/>
        </authorList>
    </citation>
    <scope>NUCLEOTIDE SEQUENCE</scope>
</reference>